<dbReference type="Gene3D" id="3.40.50.150">
    <property type="entry name" value="Vaccinia Virus protein VP39"/>
    <property type="match status" value="1"/>
</dbReference>
<gene>
    <name evidence="3" type="ORF">CHRIB12_LOCUS13943</name>
    <name evidence="4" type="ORF">RhiirA1_415182</name>
</gene>
<dbReference type="SUPFAM" id="SSF53335">
    <property type="entry name" value="S-adenosyl-L-methionine-dependent methyltransferases"/>
    <property type="match status" value="1"/>
</dbReference>
<evidence type="ECO:0000259" key="2">
    <source>
        <dbReference type="Pfam" id="PF13649"/>
    </source>
</evidence>
<organism evidence="3 6">
    <name type="scientific">Rhizophagus irregularis</name>
    <dbReference type="NCBI Taxonomy" id="588596"/>
    <lineage>
        <taxon>Eukaryota</taxon>
        <taxon>Fungi</taxon>
        <taxon>Fungi incertae sedis</taxon>
        <taxon>Mucoromycota</taxon>
        <taxon>Glomeromycotina</taxon>
        <taxon>Glomeromycetes</taxon>
        <taxon>Glomerales</taxon>
        <taxon>Glomeraceae</taxon>
        <taxon>Rhizophagus</taxon>
    </lineage>
</organism>
<evidence type="ECO:0000313" key="6">
    <source>
        <dbReference type="Proteomes" id="UP000684084"/>
    </source>
</evidence>
<dbReference type="GO" id="GO:0008168">
    <property type="term" value="F:methyltransferase activity"/>
    <property type="evidence" value="ECO:0007669"/>
    <property type="project" value="UniProtKB-KW"/>
</dbReference>
<name>A0A2I1EDU8_9GLOM</name>
<evidence type="ECO:0000256" key="1">
    <source>
        <dbReference type="SAM" id="MobiDB-lite"/>
    </source>
</evidence>
<dbReference type="PANTHER" id="PTHR43591">
    <property type="entry name" value="METHYLTRANSFERASE"/>
    <property type="match status" value="1"/>
</dbReference>
<keyword evidence="4" id="KW-0489">Methyltransferase</keyword>
<protein>
    <submittedName>
        <fullName evidence="4">S-adenosyl-L-methionine-dependent methyltransferase</fullName>
    </submittedName>
</protein>
<comment type="caution">
    <text evidence="3">The sequence shown here is derived from an EMBL/GenBank/DDBJ whole genome shotgun (WGS) entry which is preliminary data.</text>
</comment>
<feature type="compositionally biased region" description="Low complexity" evidence="1">
    <location>
        <begin position="8"/>
        <end position="24"/>
    </location>
</feature>
<dbReference type="InterPro" id="IPR029063">
    <property type="entry name" value="SAM-dependent_MTases_sf"/>
</dbReference>
<evidence type="ECO:0000313" key="4">
    <source>
        <dbReference type="EMBL" id="PKC69766.1"/>
    </source>
</evidence>
<reference evidence="4 5" key="2">
    <citation type="submission" date="2017-10" db="EMBL/GenBank/DDBJ databases">
        <title>Genome analyses suggest a sexual origin of heterokaryosis in a supposedly ancient asexual fungus.</title>
        <authorList>
            <person name="Corradi N."/>
            <person name="Sedzielewska K."/>
            <person name="Noel J."/>
            <person name="Charron P."/>
            <person name="Farinelli L."/>
            <person name="Marton T."/>
            <person name="Kruger M."/>
            <person name="Pelin A."/>
            <person name="Brachmann A."/>
            <person name="Corradi N."/>
        </authorList>
    </citation>
    <scope>NUCLEOTIDE SEQUENCE [LARGE SCALE GENOMIC DNA]</scope>
    <source>
        <strain evidence="4 5">A1</strain>
    </source>
</reference>
<dbReference type="AlphaFoldDB" id="A0A2I1EDU8"/>
<keyword evidence="4" id="KW-0808">Transferase</keyword>
<sequence length="336" mass="38273">MGNIISENSLKSLSKSPKSKLNLGNKRRIKRIQRRSSISTAMTSTTTRSSESTYRYIDGRRFNENAKYALPNDDAEVDRLQLQHYLQRYVWQGNFCAPVHRSLTKPGARVLDVGCGPGTWILEMAFDYPDAHFTGIDISPMYPKEIKPSNVNFEEADLTDGLPFADDTFDFVVMRNMVNALSVDDWVFSLKELERVCKPGGFVECLEFQIPAVHLGKVSKRVTEAYVQIMRTKNIDITIAPRLEEMFATCTTLTNIEHQVRIAPVGKWGDKAGRIMAEDLLLITKAMGPVLTPLWGIGARQYEEFTNESAKEFENGKTYCNLHVIYAQKYEPYRYI</sequence>
<dbReference type="EMBL" id="CAGKOT010000031">
    <property type="protein sequence ID" value="CAB5373243.1"/>
    <property type="molecule type" value="Genomic_DNA"/>
</dbReference>
<dbReference type="EMBL" id="LLXH01000259">
    <property type="protein sequence ID" value="PKC69766.1"/>
    <property type="molecule type" value="Genomic_DNA"/>
</dbReference>
<evidence type="ECO:0000313" key="5">
    <source>
        <dbReference type="Proteomes" id="UP000232688"/>
    </source>
</evidence>
<accession>A0A2I1EDU8</accession>
<dbReference type="Proteomes" id="UP000684084">
    <property type="component" value="Unassembled WGS sequence"/>
</dbReference>
<feature type="region of interest" description="Disordered" evidence="1">
    <location>
        <begin position="1"/>
        <end position="26"/>
    </location>
</feature>
<dbReference type="OrthoDB" id="2013972at2759"/>
<dbReference type="SMR" id="A0A2I1EDU8"/>
<dbReference type="VEuPathDB" id="FungiDB:FUN_013531"/>
<proteinExistence type="predicted"/>
<dbReference type="Pfam" id="PF13649">
    <property type="entry name" value="Methyltransf_25"/>
    <property type="match status" value="1"/>
</dbReference>
<dbReference type="InterPro" id="IPR041698">
    <property type="entry name" value="Methyltransf_25"/>
</dbReference>
<dbReference type="VEuPathDB" id="FungiDB:RhiirFUN_019992"/>
<evidence type="ECO:0000313" key="3">
    <source>
        <dbReference type="EMBL" id="CAB5373243.1"/>
    </source>
</evidence>
<dbReference type="Proteomes" id="UP000232688">
    <property type="component" value="Unassembled WGS sequence"/>
</dbReference>
<reference evidence="3" key="3">
    <citation type="submission" date="2020-05" db="EMBL/GenBank/DDBJ databases">
        <authorList>
            <person name="Rincon C."/>
            <person name="Sanders R I."/>
            <person name="Robbins C."/>
            <person name="Chaturvedi A."/>
        </authorList>
    </citation>
    <scope>NUCLEOTIDE SEQUENCE</scope>
    <source>
        <strain evidence="3">CHB12</strain>
    </source>
</reference>
<dbReference type="CDD" id="cd02440">
    <property type="entry name" value="AdoMet_MTases"/>
    <property type="match status" value="1"/>
</dbReference>
<dbReference type="GO" id="GO:0032259">
    <property type="term" value="P:methylation"/>
    <property type="evidence" value="ECO:0007669"/>
    <property type="project" value="UniProtKB-KW"/>
</dbReference>
<dbReference type="VEuPathDB" id="FungiDB:RhiirA1_415182"/>
<feature type="domain" description="Methyltransferase" evidence="2">
    <location>
        <begin position="110"/>
        <end position="201"/>
    </location>
</feature>
<reference evidence="4 5" key="1">
    <citation type="submission" date="2017-10" db="EMBL/GenBank/DDBJ databases">
        <title>Extensive intraspecific genome diversity in a model arbuscular mycorrhizal fungus.</title>
        <authorList>
            <person name="Chen E.C.H."/>
            <person name="Morin E."/>
            <person name="Baudet D."/>
            <person name="Noel J."/>
            <person name="Ndikumana S."/>
            <person name="Charron P."/>
            <person name="St-Onge C."/>
            <person name="Giorgi J."/>
            <person name="Grigoriev I.V."/>
            <person name="Roux C."/>
            <person name="Martin F.M."/>
            <person name="Corradi N."/>
        </authorList>
    </citation>
    <scope>NUCLEOTIDE SEQUENCE [LARGE SCALE GENOMIC DNA]</scope>
    <source>
        <strain evidence="4 5">A1</strain>
    </source>
</reference>